<name>A0AAD5DBC6_AMBAR</name>
<keyword evidence="7" id="KW-1185">Reference proteome</keyword>
<dbReference type="Proteomes" id="UP001206925">
    <property type="component" value="Unassembled WGS sequence"/>
</dbReference>
<evidence type="ECO:0000256" key="1">
    <source>
        <dbReference type="ARBA" id="ARBA00004167"/>
    </source>
</evidence>
<evidence type="ECO:0000259" key="5">
    <source>
        <dbReference type="Pfam" id="PF13947"/>
    </source>
</evidence>
<evidence type="ECO:0000256" key="4">
    <source>
        <dbReference type="SAM" id="SignalP"/>
    </source>
</evidence>
<sequence length="473" mass="52821">MNKLYQVYILLILLCLTSEATSAAPEYAKSGCNDTCGTVRIPYPFGIGSNCSVNEWYTVECNSSKPYLPLLNQLQVLGIDLENQTVTVNTPIVSDCNQTNSLDLGRSPFLFSKSQNKFVFDGCGTAVMMDHGSLLTGCSTTCRNGSVSDENNCLGISCCEATIPHHVKSYNLNLTDMERLGGDGACTSALFVDKDSYLEGRFSIRDDNNSYVPISLLWTLSDSDYEQINCCYTSSRLEVDMGNGTSVNSWKCIYSEYRESEGNVYLIDGCQDASYKNEECRRCRSRQGYCYYVPIYGVDGLLAKKNFTCSERFYAGYHESKSSLAVILGVSVSMGVLFLVATIYVLYKVIKKMKERRRRKRFGENRSLATYFMLAMEEGRVLSIFDAVVVKEGTRDDLLALANLAMRCLNMNGKYRPTMKEVAIELETIRTSHVPSTVPTNIKPVMHADEIPMLTYNESSSTVLSFNDSISHE</sequence>
<dbReference type="AlphaFoldDB" id="A0AAD5DBC6"/>
<dbReference type="Gene3D" id="1.10.510.10">
    <property type="entry name" value="Transferase(Phosphotransferase) domain 1"/>
    <property type="match status" value="1"/>
</dbReference>
<feature type="domain" description="Wall-associated receptor kinase galacturonan-binding" evidence="5">
    <location>
        <begin position="32"/>
        <end position="89"/>
    </location>
</feature>
<evidence type="ECO:0000313" key="7">
    <source>
        <dbReference type="Proteomes" id="UP001206925"/>
    </source>
</evidence>
<organism evidence="6 7">
    <name type="scientific">Ambrosia artemisiifolia</name>
    <name type="common">Common ragweed</name>
    <dbReference type="NCBI Taxonomy" id="4212"/>
    <lineage>
        <taxon>Eukaryota</taxon>
        <taxon>Viridiplantae</taxon>
        <taxon>Streptophyta</taxon>
        <taxon>Embryophyta</taxon>
        <taxon>Tracheophyta</taxon>
        <taxon>Spermatophyta</taxon>
        <taxon>Magnoliopsida</taxon>
        <taxon>eudicotyledons</taxon>
        <taxon>Gunneridae</taxon>
        <taxon>Pentapetalae</taxon>
        <taxon>asterids</taxon>
        <taxon>campanulids</taxon>
        <taxon>Asterales</taxon>
        <taxon>Asteraceae</taxon>
        <taxon>Asteroideae</taxon>
        <taxon>Heliantheae alliance</taxon>
        <taxon>Heliantheae</taxon>
        <taxon>Ambrosia</taxon>
    </lineage>
</organism>
<dbReference type="Pfam" id="PF13947">
    <property type="entry name" value="GUB_WAK_bind"/>
    <property type="match status" value="1"/>
</dbReference>
<comment type="subcellular location">
    <subcellularLocation>
        <location evidence="1">Membrane</location>
        <topology evidence="1">Single-pass membrane protein</topology>
    </subcellularLocation>
</comment>
<keyword evidence="3" id="KW-0812">Transmembrane</keyword>
<evidence type="ECO:0000256" key="3">
    <source>
        <dbReference type="SAM" id="Phobius"/>
    </source>
</evidence>
<proteinExistence type="predicted"/>
<protein>
    <recommendedName>
        <fullName evidence="5">Wall-associated receptor kinase galacturonan-binding domain-containing protein</fullName>
    </recommendedName>
</protein>
<comment type="caution">
    <text evidence="6">The sequence shown here is derived from an EMBL/GenBank/DDBJ whole genome shotgun (WGS) entry which is preliminary data.</text>
</comment>
<accession>A0AAD5DBC6</accession>
<keyword evidence="2 4" id="KW-0732">Signal</keyword>
<feature type="chain" id="PRO_5042073130" description="Wall-associated receptor kinase galacturonan-binding domain-containing protein" evidence="4">
    <location>
        <begin position="24"/>
        <end position="473"/>
    </location>
</feature>
<dbReference type="InterPro" id="IPR025287">
    <property type="entry name" value="WAK_GUB"/>
</dbReference>
<keyword evidence="3" id="KW-1133">Transmembrane helix</keyword>
<reference evidence="6" key="1">
    <citation type="submission" date="2022-06" db="EMBL/GenBank/DDBJ databases">
        <title>Uncovering the hologenomic basis of an extraordinary plant invasion.</title>
        <authorList>
            <person name="Bieker V.C."/>
            <person name="Martin M.D."/>
            <person name="Gilbert T."/>
            <person name="Hodgins K."/>
            <person name="Battlay P."/>
            <person name="Petersen B."/>
            <person name="Wilson J."/>
        </authorList>
    </citation>
    <scope>NUCLEOTIDE SEQUENCE</scope>
    <source>
        <strain evidence="6">AA19_3_7</strain>
        <tissue evidence="6">Leaf</tissue>
    </source>
</reference>
<feature type="transmembrane region" description="Helical" evidence="3">
    <location>
        <begin position="324"/>
        <end position="350"/>
    </location>
</feature>
<dbReference type="GO" id="GO:0016020">
    <property type="term" value="C:membrane"/>
    <property type="evidence" value="ECO:0007669"/>
    <property type="project" value="UniProtKB-SubCell"/>
</dbReference>
<feature type="signal peptide" evidence="4">
    <location>
        <begin position="1"/>
        <end position="23"/>
    </location>
</feature>
<dbReference type="PANTHER" id="PTHR33491">
    <property type="entry name" value="OSJNBA0016N04.9 PROTEIN"/>
    <property type="match status" value="1"/>
</dbReference>
<dbReference type="EMBL" id="JAMZMK010000310">
    <property type="protein sequence ID" value="KAI7756674.1"/>
    <property type="molecule type" value="Genomic_DNA"/>
</dbReference>
<evidence type="ECO:0000313" key="6">
    <source>
        <dbReference type="EMBL" id="KAI7756674.1"/>
    </source>
</evidence>
<evidence type="ECO:0000256" key="2">
    <source>
        <dbReference type="ARBA" id="ARBA00022729"/>
    </source>
</evidence>
<gene>
    <name evidence="6" type="ORF">M8C21_017551</name>
</gene>
<keyword evidence="3" id="KW-0472">Membrane</keyword>
<dbReference type="GO" id="GO:0030247">
    <property type="term" value="F:polysaccharide binding"/>
    <property type="evidence" value="ECO:0007669"/>
    <property type="project" value="InterPro"/>
</dbReference>